<dbReference type="Gene3D" id="3.90.180.10">
    <property type="entry name" value="Medium-chain alcohol dehydrogenases, catalytic domain"/>
    <property type="match status" value="1"/>
</dbReference>
<dbReference type="STRING" id="243061.AWC25_19540"/>
<dbReference type="SUPFAM" id="SSF51735">
    <property type="entry name" value="NAD(P)-binding Rossmann-fold domains"/>
    <property type="match status" value="1"/>
</dbReference>
<keyword evidence="4" id="KW-1185">Reference proteome</keyword>
<evidence type="ECO:0000256" key="1">
    <source>
        <dbReference type="ARBA" id="ARBA00022857"/>
    </source>
</evidence>
<dbReference type="GO" id="GO:0016491">
    <property type="term" value="F:oxidoreductase activity"/>
    <property type="evidence" value="ECO:0007669"/>
    <property type="project" value="InterPro"/>
</dbReference>
<feature type="domain" description="Enoyl reductase (ER)" evidence="2">
    <location>
        <begin position="10"/>
        <end position="319"/>
    </location>
</feature>
<protein>
    <submittedName>
        <fullName evidence="3">Alcohol dehydrogenase</fullName>
    </submittedName>
</protein>
<gene>
    <name evidence="3" type="ORF">BHQ21_23920</name>
</gene>
<sequence>MRALRFTEFGDPSVLHVAELSDPQASPHEAVVRVEAASINPSDVKNVAGQMDWTVLPRIPGRDFAGVVVGGPPEWQGVEVWGTGGDVGFTRDGSHAELINVPVAALARKPEALGFDEAAAVGVNFVTAWSGAVETAQLTEGETVAVFGVSGGVGGAVAQLGRALGARVIGVGRRKPDPATPAAGAIDEYVVLGPDTPGEIRRLTDGRGADVVYDAVGGVTTNAALGSLARRGRLVVISATGTRTVDIDIRNLYRNETRILGVDSGKLNVTGSAEILRKMLPYFESGAFKPLPITAYYPLSEGEKAYAAVAVNTAGRVVIHPGKA</sequence>
<evidence type="ECO:0000313" key="4">
    <source>
        <dbReference type="Proteomes" id="UP000094224"/>
    </source>
</evidence>
<dbReference type="InterPro" id="IPR011032">
    <property type="entry name" value="GroES-like_sf"/>
</dbReference>
<evidence type="ECO:0000259" key="2">
    <source>
        <dbReference type="SMART" id="SM00829"/>
    </source>
</evidence>
<dbReference type="Proteomes" id="UP000094224">
    <property type="component" value="Unassembled WGS sequence"/>
</dbReference>
<dbReference type="Pfam" id="PF08240">
    <property type="entry name" value="ADH_N"/>
    <property type="match status" value="1"/>
</dbReference>
<dbReference type="PANTHER" id="PTHR44154:SF1">
    <property type="entry name" value="QUINONE OXIDOREDUCTASE"/>
    <property type="match status" value="1"/>
</dbReference>
<dbReference type="InterPro" id="IPR013154">
    <property type="entry name" value="ADH-like_N"/>
</dbReference>
<dbReference type="InterPro" id="IPR036291">
    <property type="entry name" value="NAD(P)-bd_dom_sf"/>
</dbReference>
<comment type="caution">
    <text evidence="3">The sequence shown here is derived from an EMBL/GenBank/DDBJ whole genome shotgun (WGS) entry which is preliminary data.</text>
</comment>
<dbReference type="Gene3D" id="3.40.50.720">
    <property type="entry name" value="NAD(P)-binding Rossmann-like Domain"/>
    <property type="match status" value="1"/>
</dbReference>
<dbReference type="InterPro" id="IPR013149">
    <property type="entry name" value="ADH-like_C"/>
</dbReference>
<dbReference type="RefSeq" id="WP_069402772.1">
    <property type="nucleotide sequence ID" value="NZ_JAYWKZ010000047.1"/>
</dbReference>
<name>A0A1E3SFR7_9MYCO</name>
<dbReference type="Pfam" id="PF00107">
    <property type="entry name" value="ADH_zinc_N"/>
    <property type="match status" value="1"/>
</dbReference>
<dbReference type="SMART" id="SM00829">
    <property type="entry name" value="PKS_ER"/>
    <property type="match status" value="1"/>
</dbReference>
<dbReference type="SUPFAM" id="SSF50129">
    <property type="entry name" value="GroES-like"/>
    <property type="match status" value="1"/>
</dbReference>
<reference evidence="4" key="1">
    <citation type="submission" date="2016-09" db="EMBL/GenBank/DDBJ databases">
        <authorList>
            <person name="Greninger A.L."/>
            <person name="Jerome K.R."/>
            <person name="Mcnair B."/>
            <person name="Wallis C."/>
            <person name="Fang F."/>
        </authorList>
    </citation>
    <scope>NUCLEOTIDE SEQUENCE [LARGE SCALE GENOMIC DNA]</scope>
    <source>
        <strain evidence="4">BC1_M4</strain>
    </source>
</reference>
<dbReference type="AlphaFoldDB" id="A0A1E3SFR7"/>
<dbReference type="InterPro" id="IPR020843">
    <property type="entry name" value="ER"/>
</dbReference>
<accession>A0A1E3SFR7</accession>
<evidence type="ECO:0000313" key="3">
    <source>
        <dbReference type="EMBL" id="ODR01006.1"/>
    </source>
</evidence>
<organism evidence="3 4">
    <name type="scientific">Mycobacterium sherrisii</name>
    <dbReference type="NCBI Taxonomy" id="243061"/>
    <lineage>
        <taxon>Bacteria</taxon>
        <taxon>Bacillati</taxon>
        <taxon>Actinomycetota</taxon>
        <taxon>Actinomycetes</taxon>
        <taxon>Mycobacteriales</taxon>
        <taxon>Mycobacteriaceae</taxon>
        <taxon>Mycobacterium</taxon>
        <taxon>Mycobacterium simiae complex</taxon>
    </lineage>
</organism>
<dbReference type="EMBL" id="MIHC01000061">
    <property type="protein sequence ID" value="ODR01006.1"/>
    <property type="molecule type" value="Genomic_DNA"/>
</dbReference>
<keyword evidence="1" id="KW-0521">NADP</keyword>
<dbReference type="PANTHER" id="PTHR44154">
    <property type="entry name" value="QUINONE OXIDOREDUCTASE"/>
    <property type="match status" value="1"/>
</dbReference>
<proteinExistence type="predicted"/>
<dbReference type="InterPro" id="IPR051603">
    <property type="entry name" value="Zinc-ADH_QOR/CCCR"/>
</dbReference>